<dbReference type="GO" id="GO:0008652">
    <property type="term" value="P:amino acid biosynthetic process"/>
    <property type="evidence" value="ECO:0007669"/>
    <property type="project" value="UniProtKB-KW"/>
</dbReference>
<evidence type="ECO:0000256" key="1">
    <source>
        <dbReference type="ARBA" id="ARBA00005044"/>
    </source>
</evidence>
<dbReference type="NCBIfam" id="NF003793">
    <property type="entry name" value="PRK05382.1"/>
    <property type="match status" value="1"/>
</dbReference>
<protein>
    <recommendedName>
        <fullName evidence="3 11">Chorismate synthase</fullName>
        <shortName evidence="11">CS</shortName>
        <ecNumber evidence="3 11">4.2.3.5</ecNumber>
    </recommendedName>
    <alternativeName>
        <fullName evidence="11">5-enolpyruvylshikimate-3-phosphate phospholyase</fullName>
    </alternativeName>
</protein>
<dbReference type="CDD" id="cd07304">
    <property type="entry name" value="Chorismate_synthase"/>
    <property type="match status" value="1"/>
</dbReference>
<dbReference type="AlphaFoldDB" id="A0A9D1L0K8"/>
<feature type="binding site" evidence="11">
    <location>
        <position position="286"/>
    </location>
    <ligand>
        <name>FMN</name>
        <dbReference type="ChEBI" id="CHEBI:58210"/>
    </ligand>
</feature>
<dbReference type="GO" id="GO:0004107">
    <property type="term" value="F:chorismate synthase activity"/>
    <property type="evidence" value="ECO:0007669"/>
    <property type="project" value="UniProtKB-UniRule"/>
</dbReference>
<organism evidence="12 13">
    <name type="scientific">Candidatus Fimiplasma intestinipullorum</name>
    <dbReference type="NCBI Taxonomy" id="2840825"/>
    <lineage>
        <taxon>Bacteria</taxon>
        <taxon>Bacillati</taxon>
        <taxon>Bacillota</taxon>
        <taxon>Clostridia</taxon>
        <taxon>Eubacteriales</taxon>
        <taxon>Candidatus Fimiplasma</taxon>
    </lineage>
</organism>
<dbReference type="PANTHER" id="PTHR21085">
    <property type="entry name" value="CHORISMATE SYNTHASE"/>
    <property type="match status" value="1"/>
</dbReference>
<dbReference type="Proteomes" id="UP000824175">
    <property type="component" value="Unassembled WGS sequence"/>
</dbReference>
<comment type="caution">
    <text evidence="11">Lacks conserved residue(s) required for the propagation of feature annotation.</text>
</comment>
<dbReference type="EMBL" id="DVMJ01000020">
    <property type="protein sequence ID" value="HIU13002.1"/>
    <property type="molecule type" value="Genomic_DNA"/>
</dbReference>
<evidence type="ECO:0000256" key="11">
    <source>
        <dbReference type="HAMAP-Rule" id="MF_00300"/>
    </source>
</evidence>
<evidence type="ECO:0000256" key="7">
    <source>
        <dbReference type="ARBA" id="ARBA00022827"/>
    </source>
</evidence>
<keyword evidence="9 11" id="KW-0057">Aromatic amino acid biosynthesis</keyword>
<evidence type="ECO:0000313" key="12">
    <source>
        <dbReference type="EMBL" id="HIU13002.1"/>
    </source>
</evidence>
<keyword evidence="7 11" id="KW-0274">FAD</keyword>
<comment type="function">
    <text evidence="11">Catalyzes the anti-1,4-elimination of the C-3 phosphate and the C-6 proR hydrogen from 5-enolpyruvylshikimate-3-phosphate (EPSP) to yield chorismate, which is the branch point compound that serves as the starting substrate for the three terminal pathways of aromatic amino acid biosynthesis. This reaction introduces a second double bond into the aromatic ring system.</text>
</comment>
<comment type="subunit">
    <text evidence="11">Homotetramer.</text>
</comment>
<name>A0A9D1L0K8_9FIRM</name>
<evidence type="ECO:0000256" key="6">
    <source>
        <dbReference type="ARBA" id="ARBA00022643"/>
    </source>
</evidence>
<comment type="caution">
    <text evidence="12">The sequence shown here is derived from an EMBL/GenBank/DDBJ whole genome shotgun (WGS) entry which is preliminary data.</text>
</comment>
<dbReference type="PIRSF" id="PIRSF001456">
    <property type="entry name" value="Chorismate_synth"/>
    <property type="match status" value="1"/>
</dbReference>
<comment type="cofactor">
    <cofactor evidence="11">
        <name>FMNH2</name>
        <dbReference type="ChEBI" id="CHEBI:57618"/>
    </cofactor>
    <text evidence="11">Reduced FMN (FMNH(2)).</text>
</comment>
<dbReference type="GO" id="GO:0009423">
    <property type="term" value="P:chorismate biosynthetic process"/>
    <property type="evidence" value="ECO:0007669"/>
    <property type="project" value="UniProtKB-UniRule"/>
</dbReference>
<evidence type="ECO:0000256" key="5">
    <source>
        <dbReference type="ARBA" id="ARBA00022630"/>
    </source>
</evidence>
<evidence type="ECO:0000256" key="10">
    <source>
        <dbReference type="ARBA" id="ARBA00023239"/>
    </source>
</evidence>
<evidence type="ECO:0000256" key="3">
    <source>
        <dbReference type="ARBA" id="ARBA00013036"/>
    </source>
</evidence>
<proteinExistence type="inferred from homology"/>
<keyword evidence="6 11" id="KW-0288">FMN</keyword>
<evidence type="ECO:0000313" key="13">
    <source>
        <dbReference type="Proteomes" id="UP000824175"/>
    </source>
</evidence>
<dbReference type="InterPro" id="IPR035904">
    <property type="entry name" value="Chorismate_synth_AroC_sf"/>
</dbReference>
<dbReference type="PANTHER" id="PTHR21085:SF0">
    <property type="entry name" value="CHORISMATE SYNTHASE"/>
    <property type="match status" value="1"/>
</dbReference>
<dbReference type="Gene3D" id="3.60.150.10">
    <property type="entry name" value="Chorismate synthase AroC"/>
    <property type="match status" value="1"/>
</dbReference>
<reference evidence="12" key="1">
    <citation type="submission" date="2020-10" db="EMBL/GenBank/DDBJ databases">
        <authorList>
            <person name="Gilroy R."/>
        </authorList>
    </citation>
    <scope>NUCLEOTIDE SEQUENCE</scope>
    <source>
        <strain evidence="12">CHK195-11698</strain>
    </source>
</reference>
<evidence type="ECO:0000256" key="2">
    <source>
        <dbReference type="ARBA" id="ARBA00008014"/>
    </source>
</evidence>
<dbReference type="GO" id="GO:0009073">
    <property type="term" value="P:aromatic amino acid family biosynthetic process"/>
    <property type="evidence" value="ECO:0007669"/>
    <property type="project" value="UniProtKB-KW"/>
</dbReference>
<feature type="binding site" evidence="11">
    <location>
        <begin position="124"/>
        <end position="126"/>
    </location>
    <ligand>
        <name>FMN</name>
        <dbReference type="ChEBI" id="CHEBI:58210"/>
    </ligand>
</feature>
<dbReference type="NCBIfam" id="TIGR00033">
    <property type="entry name" value="aroC"/>
    <property type="match status" value="1"/>
</dbReference>
<keyword evidence="5 11" id="KW-0285">Flavoprotein</keyword>
<feature type="binding site" evidence="11">
    <location>
        <begin position="301"/>
        <end position="305"/>
    </location>
    <ligand>
        <name>FMN</name>
        <dbReference type="ChEBI" id="CHEBI:58210"/>
    </ligand>
</feature>
<dbReference type="SUPFAM" id="SSF103263">
    <property type="entry name" value="Chorismate synthase, AroC"/>
    <property type="match status" value="1"/>
</dbReference>
<dbReference type="GO" id="GO:0010181">
    <property type="term" value="F:FMN binding"/>
    <property type="evidence" value="ECO:0007669"/>
    <property type="project" value="TreeGrafter"/>
</dbReference>
<dbReference type="InterPro" id="IPR000453">
    <property type="entry name" value="Chorismate_synth"/>
</dbReference>
<feature type="binding site" evidence="11">
    <location>
        <position position="47"/>
    </location>
    <ligand>
        <name>NADP(+)</name>
        <dbReference type="ChEBI" id="CHEBI:58349"/>
    </ligand>
</feature>
<accession>A0A9D1L0K8</accession>
<evidence type="ECO:0000256" key="9">
    <source>
        <dbReference type="ARBA" id="ARBA00023141"/>
    </source>
</evidence>
<sequence>MSANWGKHLQLSIFGESHQSAVGINIAGLPAGFRLDEAYLQAFLAARRPGREGTSQRRESDQYHILSGLYEGRLTGAPLCVIFTNNDTHSGDYRQLANLMRPSHSDYPAYVRYHGANDVRGGGHFSARLTAPICFAGALVMSILNTYGIRVDAHILNIGKIQDLRFEEEKMAAYDDLYTKPYPVLDDQRLADMLETVKQAASSQDSVGGSIEAMVSGLPVGLGEPFFDSVESTLSHLLFSIPACKGVIFGDGLAMSSGYGSAYNDPYQYQEGQVVTLSNHNGGILGGLTNGMPVRVTALFKPTPSIARSQSTINVKTHENARLALTGRHDPCVVLRAVPIVRAMLSIGIYDLLLERYGGEFHGFK</sequence>
<keyword evidence="8 11" id="KW-0521">NADP</keyword>
<gene>
    <name evidence="11 12" type="primary">aroC</name>
    <name evidence="12" type="ORF">IAD15_02915</name>
</gene>
<reference evidence="12" key="2">
    <citation type="journal article" date="2021" name="PeerJ">
        <title>Extensive microbial diversity within the chicken gut microbiome revealed by metagenomics and culture.</title>
        <authorList>
            <person name="Gilroy R."/>
            <person name="Ravi A."/>
            <person name="Getino M."/>
            <person name="Pursley I."/>
            <person name="Horton D.L."/>
            <person name="Alikhan N.F."/>
            <person name="Baker D."/>
            <person name="Gharbi K."/>
            <person name="Hall N."/>
            <person name="Watson M."/>
            <person name="Adriaenssens E.M."/>
            <person name="Foster-Nyarko E."/>
            <person name="Jarju S."/>
            <person name="Secka A."/>
            <person name="Antonio M."/>
            <person name="Oren A."/>
            <person name="Chaudhuri R.R."/>
            <person name="La Ragione R."/>
            <person name="Hildebrand F."/>
            <person name="Pallen M.J."/>
        </authorList>
    </citation>
    <scope>NUCLEOTIDE SEQUENCE</scope>
    <source>
        <strain evidence="12">CHK195-11698</strain>
    </source>
</reference>
<dbReference type="GO" id="GO:0005829">
    <property type="term" value="C:cytosol"/>
    <property type="evidence" value="ECO:0007669"/>
    <property type="project" value="TreeGrafter"/>
</dbReference>
<dbReference type="Pfam" id="PF01264">
    <property type="entry name" value="Chorismate_synt"/>
    <property type="match status" value="1"/>
</dbReference>
<dbReference type="HAMAP" id="MF_00300">
    <property type="entry name" value="Chorismate_synth"/>
    <property type="match status" value="1"/>
</dbReference>
<dbReference type="EC" id="4.2.3.5" evidence="3 11"/>
<keyword evidence="4 11" id="KW-0028">Amino-acid biosynthesis</keyword>
<comment type="pathway">
    <text evidence="1 11">Metabolic intermediate biosynthesis; chorismate biosynthesis; chorismate from D-erythrose 4-phosphate and phosphoenolpyruvate: step 7/7.</text>
</comment>
<comment type="similarity">
    <text evidence="2 11">Belongs to the chorismate synthase family.</text>
</comment>
<comment type="catalytic activity">
    <reaction evidence="11">
        <text>5-O-(1-carboxyvinyl)-3-phosphoshikimate = chorismate + phosphate</text>
        <dbReference type="Rhea" id="RHEA:21020"/>
        <dbReference type="ChEBI" id="CHEBI:29748"/>
        <dbReference type="ChEBI" id="CHEBI:43474"/>
        <dbReference type="ChEBI" id="CHEBI:57701"/>
        <dbReference type="EC" id="4.2.3.5"/>
    </reaction>
</comment>
<keyword evidence="10 11" id="KW-0456">Lyase</keyword>
<evidence type="ECO:0000256" key="4">
    <source>
        <dbReference type="ARBA" id="ARBA00022605"/>
    </source>
</evidence>
<feature type="binding site" evidence="11">
    <location>
        <position position="328"/>
    </location>
    <ligand>
        <name>FMN</name>
        <dbReference type="ChEBI" id="CHEBI:58210"/>
    </ligand>
</feature>
<evidence type="ECO:0000256" key="8">
    <source>
        <dbReference type="ARBA" id="ARBA00022857"/>
    </source>
</evidence>